<organism evidence="2 3">
    <name type="scientific">Cercophora scortea</name>
    <dbReference type="NCBI Taxonomy" id="314031"/>
    <lineage>
        <taxon>Eukaryota</taxon>
        <taxon>Fungi</taxon>
        <taxon>Dikarya</taxon>
        <taxon>Ascomycota</taxon>
        <taxon>Pezizomycotina</taxon>
        <taxon>Sordariomycetes</taxon>
        <taxon>Sordariomycetidae</taxon>
        <taxon>Sordariales</taxon>
        <taxon>Lasiosphaeriaceae</taxon>
        <taxon>Cercophora</taxon>
    </lineage>
</organism>
<gene>
    <name evidence="2" type="ORF">B0T19DRAFT_414824</name>
</gene>
<evidence type="ECO:0000313" key="2">
    <source>
        <dbReference type="EMBL" id="KAK3332133.1"/>
    </source>
</evidence>
<evidence type="ECO:0000256" key="1">
    <source>
        <dbReference type="SAM" id="SignalP"/>
    </source>
</evidence>
<dbReference type="AlphaFoldDB" id="A0AAE0MHQ7"/>
<feature type="signal peptide" evidence="1">
    <location>
        <begin position="1"/>
        <end position="18"/>
    </location>
</feature>
<dbReference type="PROSITE" id="PS51257">
    <property type="entry name" value="PROKAR_LIPOPROTEIN"/>
    <property type="match status" value="1"/>
</dbReference>
<sequence>MLARAGLWLLAAAACCRAWRAYGREATIQPSEARRGRALEPCFGFASTSVVPCLSVRLPALPDLEEEEKSRK</sequence>
<proteinExistence type="predicted"/>
<reference evidence="2" key="1">
    <citation type="journal article" date="2023" name="Mol. Phylogenet. Evol.">
        <title>Genome-scale phylogeny and comparative genomics of the fungal order Sordariales.</title>
        <authorList>
            <person name="Hensen N."/>
            <person name="Bonometti L."/>
            <person name="Westerberg I."/>
            <person name="Brannstrom I.O."/>
            <person name="Guillou S."/>
            <person name="Cros-Aarteil S."/>
            <person name="Calhoun S."/>
            <person name="Haridas S."/>
            <person name="Kuo A."/>
            <person name="Mondo S."/>
            <person name="Pangilinan J."/>
            <person name="Riley R."/>
            <person name="LaButti K."/>
            <person name="Andreopoulos B."/>
            <person name="Lipzen A."/>
            <person name="Chen C."/>
            <person name="Yan M."/>
            <person name="Daum C."/>
            <person name="Ng V."/>
            <person name="Clum A."/>
            <person name="Steindorff A."/>
            <person name="Ohm R.A."/>
            <person name="Martin F."/>
            <person name="Silar P."/>
            <person name="Natvig D.O."/>
            <person name="Lalanne C."/>
            <person name="Gautier V."/>
            <person name="Ament-Velasquez S.L."/>
            <person name="Kruys A."/>
            <person name="Hutchinson M.I."/>
            <person name="Powell A.J."/>
            <person name="Barry K."/>
            <person name="Miller A.N."/>
            <person name="Grigoriev I.V."/>
            <person name="Debuchy R."/>
            <person name="Gladieux P."/>
            <person name="Hiltunen Thoren M."/>
            <person name="Johannesson H."/>
        </authorList>
    </citation>
    <scope>NUCLEOTIDE SEQUENCE</scope>
    <source>
        <strain evidence="2">SMH4131-1</strain>
    </source>
</reference>
<accession>A0AAE0MHQ7</accession>
<name>A0AAE0MHQ7_9PEZI</name>
<keyword evidence="1" id="KW-0732">Signal</keyword>
<comment type="caution">
    <text evidence="2">The sequence shown here is derived from an EMBL/GenBank/DDBJ whole genome shotgun (WGS) entry which is preliminary data.</text>
</comment>
<dbReference type="Proteomes" id="UP001286456">
    <property type="component" value="Unassembled WGS sequence"/>
</dbReference>
<dbReference type="EMBL" id="JAUEPO010000002">
    <property type="protein sequence ID" value="KAK3332133.1"/>
    <property type="molecule type" value="Genomic_DNA"/>
</dbReference>
<evidence type="ECO:0000313" key="3">
    <source>
        <dbReference type="Proteomes" id="UP001286456"/>
    </source>
</evidence>
<protein>
    <submittedName>
        <fullName evidence="2">Uncharacterized protein</fullName>
    </submittedName>
</protein>
<feature type="chain" id="PRO_5041961772" evidence="1">
    <location>
        <begin position="19"/>
        <end position="72"/>
    </location>
</feature>
<reference evidence="2" key="2">
    <citation type="submission" date="2023-06" db="EMBL/GenBank/DDBJ databases">
        <authorList>
            <consortium name="Lawrence Berkeley National Laboratory"/>
            <person name="Haridas S."/>
            <person name="Hensen N."/>
            <person name="Bonometti L."/>
            <person name="Westerberg I."/>
            <person name="Brannstrom I.O."/>
            <person name="Guillou S."/>
            <person name="Cros-Aarteil S."/>
            <person name="Calhoun S."/>
            <person name="Kuo A."/>
            <person name="Mondo S."/>
            <person name="Pangilinan J."/>
            <person name="Riley R."/>
            <person name="Labutti K."/>
            <person name="Andreopoulos B."/>
            <person name="Lipzen A."/>
            <person name="Chen C."/>
            <person name="Yanf M."/>
            <person name="Daum C."/>
            <person name="Ng V."/>
            <person name="Clum A."/>
            <person name="Steindorff A."/>
            <person name="Ohm R."/>
            <person name="Martin F."/>
            <person name="Silar P."/>
            <person name="Natvig D."/>
            <person name="Lalanne C."/>
            <person name="Gautier V."/>
            <person name="Ament-Velasquez S.L."/>
            <person name="Kruys A."/>
            <person name="Hutchinson M.I."/>
            <person name="Powell A.J."/>
            <person name="Barry K."/>
            <person name="Miller A.N."/>
            <person name="Grigoriev I.V."/>
            <person name="Debuchy R."/>
            <person name="Gladieux P."/>
            <person name="Thoren M.H."/>
            <person name="Johannesson H."/>
        </authorList>
    </citation>
    <scope>NUCLEOTIDE SEQUENCE</scope>
    <source>
        <strain evidence="2">SMH4131-1</strain>
    </source>
</reference>
<keyword evidence="3" id="KW-1185">Reference proteome</keyword>